<dbReference type="AlphaFoldDB" id="A0A1C4BMM6"/>
<keyword evidence="4" id="KW-1185">Reference proteome</keyword>
<organism evidence="3 4">
    <name type="scientific">Chitinophaga costaii</name>
    <dbReference type="NCBI Taxonomy" id="1335309"/>
    <lineage>
        <taxon>Bacteria</taxon>
        <taxon>Pseudomonadati</taxon>
        <taxon>Bacteroidota</taxon>
        <taxon>Chitinophagia</taxon>
        <taxon>Chitinophagales</taxon>
        <taxon>Chitinophagaceae</taxon>
        <taxon>Chitinophaga</taxon>
    </lineage>
</organism>
<reference evidence="3 4" key="1">
    <citation type="submission" date="2016-08" db="EMBL/GenBank/DDBJ databases">
        <authorList>
            <person name="Seilhamer J.J."/>
        </authorList>
    </citation>
    <scope>NUCLEOTIDE SEQUENCE [LARGE SCALE GENOMIC DNA]</scope>
    <source>
        <strain evidence="3 4">A37T2</strain>
    </source>
</reference>
<dbReference type="OrthoDB" id="1366101at2"/>
<proteinExistence type="predicted"/>
<evidence type="ECO:0000256" key="1">
    <source>
        <dbReference type="SAM" id="MobiDB-lite"/>
    </source>
</evidence>
<accession>A0A1C4BMM6</accession>
<evidence type="ECO:0000256" key="2">
    <source>
        <dbReference type="SAM" id="Phobius"/>
    </source>
</evidence>
<dbReference type="STRING" id="1335309.GA0116948_103165"/>
<dbReference type="RefSeq" id="WP_089710078.1">
    <property type="nucleotide sequence ID" value="NZ_FMAR01000003.1"/>
</dbReference>
<feature type="transmembrane region" description="Helical" evidence="2">
    <location>
        <begin position="123"/>
        <end position="143"/>
    </location>
</feature>
<protein>
    <submittedName>
        <fullName evidence="3">Uncharacterized protein</fullName>
    </submittedName>
</protein>
<dbReference type="EMBL" id="FMAR01000003">
    <property type="protein sequence ID" value="SCC07942.1"/>
    <property type="molecule type" value="Genomic_DNA"/>
</dbReference>
<evidence type="ECO:0000313" key="4">
    <source>
        <dbReference type="Proteomes" id="UP000242818"/>
    </source>
</evidence>
<keyword evidence="2" id="KW-0812">Transmembrane</keyword>
<sequence length="162" mass="18285">MEVSKTQPPQEIEDLLNAKNPVPAAQDAHSEEVDYLENRASASGSKDAVVKNARDVFTEEKDFTYDQINTGIRLEYLRTLRQNNGERKKYARLIFLFTCLWAAMIFVILFLTGFKKVILSDTVLVALITTTTVNFFGFFLLVVKYLFNTGAISNDATAESKD</sequence>
<evidence type="ECO:0000313" key="3">
    <source>
        <dbReference type="EMBL" id="SCC07942.1"/>
    </source>
</evidence>
<name>A0A1C4BMM6_9BACT</name>
<gene>
    <name evidence="3" type="ORF">GA0116948_103165</name>
</gene>
<keyword evidence="2" id="KW-1133">Transmembrane helix</keyword>
<keyword evidence="2" id="KW-0472">Membrane</keyword>
<feature type="transmembrane region" description="Helical" evidence="2">
    <location>
        <begin position="90"/>
        <end position="111"/>
    </location>
</feature>
<dbReference type="Proteomes" id="UP000242818">
    <property type="component" value="Unassembled WGS sequence"/>
</dbReference>
<feature type="region of interest" description="Disordered" evidence="1">
    <location>
        <begin position="1"/>
        <end position="29"/>
    </location>
</feature>